<evidence type="ECO:0000256" key="1">
    <source>
        <dbReference type="SAM" id="Phobius"/>
    </source>
</evidence>
<gene>
    <name evidence="2" type="ORF">F4559_000451</name>
</gene>
<dbReference type="AlphaFoldDB" id="A0A7W7WTU6"/>
<sequence length="145" mass="15132">MCGSCGASLQPPNTTCQVCGTAAWPTPPPPQAPPPPNYGQPTFAQPVPVAPGFGYGVPMRVVTPKSSGIAVLLSILWLGAGNLYVNQTGLGIGLLLANFPLWLLAVTVLGWFIAFPLWIIGVVVSTVLAAQGAKEYNMRNGIVVY</sequence>
<keyword evidence="3" id="KW-1185">Reference proteome</keyword>
<dbReference type="RefSeq" id="WP_184665921.1">
    <property type="nucleotide sequence ID" value="NZ_JACHJS010000001.1"/>
</dbReference>
<name>A0A7W7WTU6_9PSEU</name>
<dbReference type="Proteomes" id="UP000542674">
    <property type="component" value="Unassembled WGS sequence"/>
</dbReference>
<proteinExistence type="predicted"/>
<keyword evidence="1" id="KW-1133">Transmembrane helix</keyword>
<reference evidence="2 3" key="1">
    <citation type="submission" date="2020-08" db="EMBL/GenBank/DDBJ databases">
        <title>Sequencing the genomes of 1000 actinobacteria strains.</title>
        <authorList>
            <person name="Klenk H.-P."/>
        </authorList>
    </citation>
    <scope>NUCLEOTIDE SEQUENCE [LARGE SCALE GENOMIC DNA]</scope>
    <source>
        <strain evidence="2 3">DSM 45084</strain>
    </source>
</reference>
<protein>
    <submittedName>
        <fullName evidence="2">TM2 domain-containing membrane protein YozV</fullName>
    </submittedName>
</protein>
<keyword evidence="1" id="KW-0812">Transmembrane</keyword>
<organism evidence="2 3">
    <name type="scientific">Saccharothrix violaceirubra</name>
    <dbReference type="NCBI Taxonomy" id="413306"/>
    <lineage>
        <taxon>Bacteria</taxon>
        <taxon>Bacillati</taxon>
        <taxon>Actinomycetota</taxon>
        <taxon>Actinomycetes</taxon>
        <taxon>Pseudonocardiales</taxon>
        <taxon>Pseudonocardiaceae</taxon>
        <taxon>Saccharothrix</taxon>
    </lineage>
</organism>
<evidence type="ECO:0000313" key="3">
    <source>
        <dbReference type="Proteomes" id="UP000542674"/>
    </source>
</evidence>
<comment type="caution">
    <text evidence="2">The sequence shown here is derived from an EMBL/GenBank/DDBJ whole genome shotgun (WGS) entry which is preliminary data.</text>
</comment>
<accession>A0A7W7WTU6</accession>
<feature type="transmembrane region" description="Helical" evidence="1">
    <location>
        <begin position="69"/>
        <end position="96"/>
    </location>
</feature>
<keyword evidence="1" id="KW-0472">Membrane</keyword>
<dbReference type="EMBL" id="JACHJS010000001">
    <property type="protein sequence ID" value="MBB4963092.1"/>
    <property type="molecule type" value="Genomic_DNA"/>
</dbReference>
<feature type="transmembrane region" description="Helical" evidence="1">
    <location>
        <begin position="102"/>
        <end position="130"/>
    </location>
</feature>
<evidence type="ECO:0000313" key="2">
    <source>
        <dbReference type="EMBL" id="MBB4963092.1"/>
    </source>
</evidence>